<sequence>MESQKAVQTPGREGNQHKAKSSRYKSYLRMIGLDRAYSDSFRLRRSRRTQLSSGFTSSRQQQISGQESPFFTIPGSFQEKTWVQREKQGLFQPQAERVRPNDPEAVGLGE</sequence>
<feature type="region of interest" description="Disordered" evidence="1">
    <location>
        <begin position="1"/>
        <end position="23"/>
    </location>
</feature>
<dbReference type="Proteomes" id="UP000765509">
    <property type="component" value="Unassembled WGS sequence"/>
</dbReference>
<dbReference type="AlphaFoldDB" id="A0A9Q3BLF9"/>
<feature type="region of interest" description="Disordered" evidence="1">
    <location>
        <begin position="49"/>
        <end position="69"/>
    </location>
</feature>
<evidence type="ECO:0000313" key="2">
    <source>
        <dbReference type="EMBL" id="MBW0467464.1"/>
    </source>
</evidence>
<protein>
    <submittedName>
        <fullName evidence="2">Uncharacterized protein</fullName>
    </submittedName>
</protein>
<name>A0A9Q3BLF9_9BASI</name>
<accession>A0A9Q3BLF9</accession>
<keyword evidence="3" id="KW-1185">Reference proteome</keyword>
<comment type="caution">
    <text evidence="2">The sequence shown here is derived from an EMBL/GenBank/DDBJ whole genome shotgun (WGS) entry which is preliminary data.</text>
</comment>
<feature type="compositionally biased region" description="Polar residues" evidence="1">
    <location>
        <begin position="54"/>
        <end position="69"/>
    </location>
</feature>
<dbReference type="EMBL" id="AVOT02001588">
    <property type="protein sequence ID" value="MBW0467464.1"/>
    <property type="molecule type" value="Genomic_DNA"/>
</dbReference>
<evidence type="ECO:0000256" key="1">
    <source>
        <dbReference type="SAM" id="MobiDB-lite"/>
    </source>
</evidence>
<reference evidence="2" key="1">
    <citation type="submission" date="2021-03" db="EMBL/GenBank/DDBJ databases">
        <title>Draft genome sequence of rust myrtle Austropuccinia psidii MF-1, a brazilian biotype.</title>
        <authorList>
            <person name="Quecine M.C."/>
            <person name="Pachon D.M.R."/>
            <person name="Bonatelli M.L."/>
            <person name="Correr F.H."/>
            <person name="Franceschini L.M."/>
            <person name="Leite T.F."/>
            <person name="Margarido G.R.A."/>
            <person name="Almeida C.A."/>
            <person name="Ferrarezi J.A."/>
            <person name="Labate C.A."/>
        </authorList>
    </citation>
    <scope>NUCLEOTIDE SEQUENCE</scope>
    <source>
        <strain evidence="2">MF-1</strain>
    </source>
</reference>
<gene>
    <name evidence="2" type="ORF">O181_007179</name>
</gene>
<proteinExistence type="predicted"/>
<organism evidence="2 3">
    <name type="scientific">Austropuccinia psidii MF-1</name>
    <dbReference type="NCBI Taxonomy" id="1389203"/>
    <lineage>
        <taxon>Eukaryota</taxon>
        <taxon>Fungi</taxon>
        <taxon>Dikarya</taxon>
        <taxon>Basidiomycota</taxon>
        <taxon>Pucciniomycotina</taxon>
        <taxon>Pucciniomycetes</taxon>
        <taxon>Pucciniales</taxon>
        <taxon>Sphaerophragmiaceae</taxon>
        <taxon>Austropuccinia</taxon>
    </lineage>
</organism>
<feature type="region of interest" description="Disordered" evidence="1">
    <location>
        <begin position="91"/>
        <end position="110"/>
    </location>
</feature>
<evidence type="ECO:0000313" key="3">
    <source>
        <dbReference type="Proteomes" id="UP000765509"/>
    </source>
</evidence>